<evidence type="ECO:0000256" key="3">
    <source>
        <dbReference type="ARBA" id="ARBA00022630"/>
    </source>
</evidence>
<gene>
    <name evidence="10" type="ORF">PVAR5_7552</name>
</gene>
<evidence type="ECO:0000313" key="11">
    <source>
        <dbReference type="Proteomes" id="UP000018001"/>
    </source>
</evidence>
<dbReference type="OrthoDB" id="10254973at2759"/>
<feature type="coiled-coil region" evidence="7">
    <location>
        <begin position="1304"/>
        <end position="1331"/>
    </location>
</feature>
<keyword evidence="11" id="KW-1185">Reference proteome</keyword>
<dbReference type="GO" id="GO:0050660">
    <property type="term" value="F:flavin adenine dinucleotide binding"/>
    <property type="evidence" value="ECO:0007669"/>
    <property type="project" value="InterPro"/>
</dbReference>
<evidence type="ECO:0000256" key="6">
    <source>
        <dbReference type="ARBA" id="ARBA00023054"/>
    </source>
</evidence>
<dbReference type="FunFam" id="3.50.50.60:FF:000258">
    <property type="entry name" value="Flavin-binding monooxygenase-like protein (AFU_orthologue AFUA_6G01900)"/>
    <property type="match status" value="1"/>
</dbReference>
<dbReference type="SUPFAM" id="SSF52540">
    <property type="entry name" value="P-loop containing nucleoside triphosphate hydrolases"/>
    <property type="match status" value="1"/>
</dbReference>
<dbReference type="HOGENOM" id="CLU_238308_0_0_1"/>
<dbReference type="Gene3D" id="3.50.50.60">
    <property type="entry name" value="FAD/NAD(P)-binding domain"/>
    <property type="match status" value="1"/>
</dbReference>
<keyword evidence="4" id="KW-0274">FAD</keyword>
<evidence type="ECO:0000256" key="7">
    <source>
        <dbReference type="SAM" id="Coils"/>
    </source>
</evidence>
<dbReference type="GO" id="GO:0050661">
    <property type="term" value="F:NADP binding"/>
    <property type="evidence" value="ECO:0007669"/>
    <property type="project" value="InterPro"/>
</dbReference>
<dbReference type="Proteomes" id="UP000018001">
    <property type="component" value="Unassembled WGS sequence"/>
</dbReference>
<accession>V5I4X8</accession>
<feature type="coiled-coil region" evidence="7">
    <location>
        <begin position="985"/>
        <end position="1104"/>
    </location>
</feature>
<keyword evidence="5" id="KW-0560">Oxidoreductase</keyword>
<dbReference type="GO" id="GO:0005634">
    <property type="term" value="C:nucleus"/>
    <property type="evidence" value="ECO:0007669"/>
    <property type="project" value="TreeGrafter"/>
</dbReference>
<feature type="compositionally biased region" description="Basic and acidic residues" evidence="8">
    <location>
        <begin position="596"/>
        <end position="606"/>
    </location>
</feature>
<dbReference type="GO" id="GO:0004499">
    <property type="term" value="F:N,N-dimethylaniline monooxygenase activity"/>
    <property type="evidence" value="ECO:0007669"/>
    <property type="project" value="InterPro"/>
</dbReference>
<dbReference type="PANTHER" id="PTHR45916:SF1">
    <property type="entry name" value="STRUCTURAL MAINTENANCE OF CHROMOSOMES PROTEIN 5"/>
    <property type="match status" value="1"/>
</dbReference>
<sequence length="1792" mass="202359">MTETVDVAIIGAGWSGLAAAKTYIEVHPGSNVIILESSSSVGGVWAKERLYNGLKSNNMLGTYEYSDFPMDSDAFGVKPGQHIPGDVLQRYFEKYAEHFKILHRIRLNSKVETAEQRHDGRWRLTVTARNGDETSTMVIESSKLIMATGLTSEPFLPRFNGQDTFDAPLFHPRHLLDHEPQVLQPGKHVTVFGGTKSAWDVAYSCTSSGVQVDWVIRESGHGPVWMAPPYVTPLKKWLEKLVTTRFLTFFSPCAWGEADGFVGTRRFLHGSWLGRKIVDSFWSVLGNDVVTLNGYDNHPETKKIKPWISPFWVASGLSILNYPTDIFEYVRNGQIRVHIADISHLAPGQVHLSTGDVISTNALVCATGWRATPNIKFLPEGIERELGFPWSNDTIDESIVKKADSEILDRFPRLKDQPVANPKYKPLAENAEASVPHPYRLARFIVPPSMFEKRSIAFLGIPMTINTALVAQTQALWAAAYLGGDLTPSPLEHNPSNPAKYEKIGDTKVCTDSIDWETALHTEFGKFRYPGGFGKRNPDFVFDALPYIDMLLRDLGLRVHRKTGLLGECFEPYGPADYRGLVDEWKAENVPSRRRRTEDSDHDEASSRISGEDTPASRTSNGSKRIRLESSDEEDVQDGRDGTTEDDGDEDVGTSSAFSQSRDKSELANATSRTNGSLIASKPSDTHDGPGFKPGAIVRIKLTDFVTYTSAEFFPGPRLNMVIGPNGTGKSTLVCAICLGLGWGPQHLGRAKDPGEFVKHGCREATIEIELWGPPRLRRNPVITRTIKREGNKSTFTINGQQASRSQVLKMAQSFSIQIDNLCQFLPQDKVSEFAALSPVELLHSTERAAAGPEMVEWHENLKKLRAEQKKLQTDIRADQDLVANLENRQELQRADVESMRQRATIKRRIEMLEFSRPIPRYKEYVTVYQAAKKRRNDLEQEFQELKAQLEPALRAVNAKQDYCLRLDEVVKHKKRLVERADAAATEIGKRMEQHEDALRDLNGQVEAEKKSSASYRQEGIKVQQAINALIRKQEEPVTFDLEYYNEKIREIKGELRELEVKAVELKATRNPLVEALNEKTQRVRQAQRQLENLDSQAGQQEEKLKRVSPDSYRAYRWVLDNQDKFEHEVFGPPIVTCSIKDPKYADAVESLFQRTDLTAFTTQSRNDFRTLQRALNVEQKLHDISIRTCSISLSSLQPPLSGDQLRRLGFDGWATDFLVGPEPVLAILSSENRLHQTPIVLRDISDEEFMKMESSPLSSWVSGKQSYQVIRRREYGPSATSTRVRQIKPAKIWTDQPIDASVKEELQQRIHEWEGEIQEIKGRMETDRAELTRLETIYQGKDKERKAIEEDKKAKQSAFTEFKGIPEKLEQRNAKRKHIEKHLADMKNRVLEIRNKQDHIAIEKAETAIEYANAVEKLRRLHEDLILVELQHIEGLSDFEALKDRNSEVKETLEAKRGEVKEAMRHLKTTSETGRKLAQEAERVAVAANEQPDLKELLPELSSLTMDQLEANIDSEKARLELTHEGSASLIKEFEDRERQIQRLRGKLEDHQKSLADYDHAINEIRGKWEPKLDALVRRISDAFSDSFARIGCAGQVSVDKAEDPAAVEGESNDSDFDQWSIQIQVKFREHENLSILDSHRQSGGERAVSTIFYLMALQSLSASPFRVVDEINQGMDPRNERMVHERMVDIACASSESDNDNVGGGGGSQYFLITPKLLSGLVYKPGMKVLCIVSGEHMPEDYTLVDFGRAVRRMREIAGLDSSQKRKGKGKAAGSSHESARWNTSIDARA</sequence>
<evidence type="ECO:0000256" key="8">
    <source>
        <dbReference type="SAM" id="MobiDB-lite"/>
    </source>
</evidence>
<feature type="region of interest" description="Disordered" evidence="8">
    <location>
        <begin position="590"/>
        <end position="692"/>
    </location>
</feature>
<dbReference type="FunCoup" id="V5I4X8">
    <property type="interactions" value="942"/>
</dbReference>
<keyword evidence="3" id="KW-0285">Flavoprotein</keyword>
<dbReference type="Pfam" id="PF02463">
    <property type="entry name" value="SMC_N"/>
    <property type="match status" value="1"/>
</dbReference>
<feature type="coiled-coil region" evidence="7">
    <location>
        <begin position="1440"/>
        <end position="1471"/>
    </location>
</feature>
<evidence type="ECO:0000256" key="4">
    <source>
        <dbReference type="ARBA" id="ARBA00022827"/>
    </source>
</evidence>
<feature type="region of interest" description="Disordered" evidence="8">
    <location>
        <begin position="1760"/>
        <end position="1792"/>
    </location>
</feature>
<dbReference type="InterPro" id="IPR020946">
    <property type="entry name" value="Flavin_mOase-like"/>
</dbReference>
<dbReference type="Gene3D" id="3.40.50.300">
    <property type="entry name" value="P-loop containing nucleotide triphosphate hydrolases"/>
    <property type="match status" value="2"/>
</dbReference>
<feature type="compositionally biased region" description="Polar residues" evidence="8">
    <location>
        <begin position="1783"/>
        <end position="1792"/>
    </location>
</feature>
<dbReference type="SUPFAM" id="SSF51905">
    <property type="entry name" value="FAD/NAD(P)-binding domain"/>
    <property type="match status" value="2"/>
</dbReference>
<name>V5I4X8_BYSSN</name>
<protein>
    <recommendedName>
        <fullName evidence="2">Structural maintenance of chromosomes protein 5</fullName>
    </recommendedName>
</protein>
<comment type="similarity">
    <text evidence="1">Belongs to the SMC family. SMC5 subfamily.</text>
</comment>
<comment type="caution">
    <text evidence="10">The sequence shown here is derived from an EMBL/GenBank/DDBJ whole genome shotgun (WGS) entry which is preliminary data.</text>
</comment>
<reference evidence="11" key="1">
    <citation type="journal article" date="2014" name="Genome Announc.">
        <title>Draft genome sequence of the formaldehyde-resistant fungus Byssochlamys spectabilis No. 5 (anamorph Paecilomyces variotii No. 5) (NBRC109023).</title>
        <authorList>
            <person name="Oka T."/>
            <person name="Ekino K."/>
            <person name="Fukuda K."/>
            <person name="Nomura Y."/>
        </authorList>
    </citation>
    <scope>NUCLEOTIDE SEQUENCE [LARGE SCALE GENOMIC DNA]</scope>
    <source>
        <strain evidence="11">No. 5 / NBRC 109023</strain>
    </source>
</reference>
<evidence type="ECO:0000259" key="9">
    <source>
        <dbReference type="Pfam" id="PF02463"/>
    </source>
</evidence>
<evidence type="ECO:0000313" key="10">
    <source>
        <dbReference type="EMBL" id="GAD98850.1"/>
    </source>
</evidence>
<keyword evidence="6 7" id="KW-0175">Coiled coil</keyword>
<evidence type="ECO:0000256" key="2">
    <source>
        <dbReference type="ARBA" id="ARBA00018687"/>
    </source>
</evidence>
<dbReference type="GO" id="GO:0003697">
    <property type="term" value="F:single-stranded DNA binding"/>
    <property type="evidence" value="ECO:0007669"/>
    <property type="project" value="TreeGrafter"/>
</dbReference>
<feature type="coiled-coil region" evidence="7">
    <location>
        <begin position="1535"/>
        <end position="1562"/>
    </location>
</feature>
<dbReference type="GO" id="GO:0000724">
    <property type="term" value="P:double-strand break repair via homologous recombination"/>
    <property type="evidence" value="ECO:0007669"/>
    <property type="project" value="TreeGrafter"/>
</dbReference>
<dbReference type="InParanoid" id="V5I4X8"/>
<dbReference type="InterPro" id="IPR036188">
    <property type="entry name" value="FAD/NAD-bd_sf"/>
</dbReference>
<evidence type="ECO:0000256" key="1">
    <source>
        <dbReference type="ARBA" id="ARBA00010171"/>
    </source>
</evidence>
<feature type="coiled-coil region" evidence="7">
    <location>
        <begin position="855"/>
        <end position="956"/>
    </location>
</feature>
<dbReference type="PANTHER" id="PTHR45916">
    <property type="entry name" value="STRUCTURAL MAINTENANCE OF CHROMOSOMES PROTEIN 5"/>
    <property type="match status" value="1"/>
</dbReference>
<dbReference type="Pfam" id="PF00743">
    <property type="entry name" value="FMO-like"/>
    <property type="match status" value="1"/>
</dbReference>
<dbReference type="InterPro" id="IPR003395">
    <property type="entry name" value="RecF/RecN/SMC_N"/>
</dbReference>
<dbReference type="eggNOG" id="KOG0979">
    <property type="taxonomic scope" value="Eukaryota"/>
</dbReference>
<dbReference type="GO" id="GO:0030915">
    <property type="term" value="C:Smc5-Smc6 complex"/>
    <property type="evidence" value="ECO:0007669"/>
    <property type="project" value="TreeGrafter"/>
</dbReference>
<evidence type="ECO:0000256" key="5">
    <source>
        <dbReference type="ARBA" id="ARBA00023002"/>
    </source>
</evidence>
<organism evidence="10 11">
    <name type="scientific">Byssochlamys spectabilis (strain No. 5 / NBRC 109023)</name>
    <name type="common">Paecilomyces variotii</name>
    <dbReference type="NCBI Taxonomy" id="1356009"/>
    <lineage>
        <taxon>Eukaryota</taxon>
        <taxon>Fungi</taxon>
        <taxon>Dikarya</taxon>
        <taxon>Ascomycota</taxon>
        <taxon>Pezizomycotina</taxon>
        <taxon>Eurotiomycetes</taxon>
        <taxon>Eurotiomycetidae</taxon>
        <taxon>Eurotiales</taxon>
        <taxon>Thermoascaceae</taxon>
        <taxon>Paecilomyces</taxon>
    </lineage>
</organism>
<dbReference type="InterPro" id="IPR027417">
    <property type="entry name" value="P-loop_NTPase"/>
</dbReference>
<feature type="compositionally biased region" description="Polar residues" evidence="8">
    <location>
        <begin position="668"/>
        <end position="678"/>
    </location>
</feature>
<dbReference type="eggNOG" id="KOG1399">
    <property type="taxonomic scope" value="Eukaryota"/>
</dbReference>
<feature type="domain" description="RecF/RecN/SMC N-terminal" evidence="9">
    <location>
        <begin position="697"/>
        <end position="1688"/>
    </location>
</feature>
<dbReference type="EMBL" id="BAUL01000264">
    <property type="protein sequence ID" value="GAD98850.1"/>
    <property type="molecule type" value="Genomic_DNA"/>
</dbReference>
<feature type="coiled-coil region" evidence="7">
    <location>
        <begin position="1370"/>
        <end position="1397"/>
    </location>
</feature>
<proteinExistence type="inferred from homology"/>